<organism evidence="3">
    <name type="scientific">uncultured Caudovirales phage</name>
    <dbReference type="NCBI Taxonomy" id="2100421"/>
    <lineage>
        <taxon>Viruses</taxon>
        <taxon>Duplodnaviria</taxon>
        <taxon>Heunggongvirae</taxon>
        <taxon>Uroviricota</taxon>
        <taxon>Caudoviricetes</taxon>
        <taxon>Peduoviridae</taxon>
        <taxon>Maltschvirus</taxon>
        <taxon>Maltschvirus maltsch</taxon>
    </lineage>
</organism>
<reference evidence="3" key="1">
    <citation type="submission" date="2020-05" db="EMBL/GenBank/DDBJ databases">
        <authorList>
            <person name="Chiriac C."/>
            <person name="Salcher M."/>
            <person name="Ghai R."/>
            <person name="Kavagutti S V."/>
        </authorList>
    </citation>
    <scope>NUCLEOTIDE SEQUENCE</scope>
</reference>
<dbReference type="EMBL" id="LR796911">
    <property type="protein sequence ID" value="CAB4174075.1"/>
    <property type="molecule type" value="Genomic_DNA"/>
</dbReference>
<name>A0A6J5QNL5_9CAUD</name>
<feature type="transmembrane region" description="Helical" evidence="1">
    <location>
        <begin position="30"/>
        <end position="47"/>
    </location>
</feature>
<evidence type="ECO:0000313" key="5">
    <source>
        <dbReference type="EMBL" id="CAB4220235.1"/>
    </source>
</evidence>
<accession>A0A6J5QNL5</accession>
<dbReference type="EMBL" id="LR797085">
    <property type="protein sequence ID" value="CAB4186010.1"/>
    <property type="molecule type" value="Genomic_DNA"/>
</dbReference>
<dbReference type="EMBL" id="LR798429">
    <property type="protein sequence ID" value="CAB5231155.1"/>
    <property type="molecule type" value="Genomic_DNA"/>
</dbReference>
<dbReference type="EMBL" id="LR797212">
    <property type="protein sequence ID" value="CAB4194316.1"/>
    <property type="molecule type" value="Genomic_DNA"/>
</dbReference>
<evidence type="ECO:0000313" key="6">
    <source>
        <dbReference type="EMBL" id="CAB5231155.1"/>
    </source>
</evidence>
<keyword evidence="1" id="KW-0812">Transmembrane</keyword>
<protein>
    <submittedName>
        <fullName evidence="3">Uncharacterized protein</fullName>
    </submittedName>
</protein>
<evidence type="ECO:0000313" key="3">
    <source>
        <dbReference type="EMBL" id="CAB4186010.1"/>
    </source>
</evidence>
<feature type="transmembrane region" description="Helical" evidence="1">
    <location>
        <begin position="5"/>
        <end position="24"/>
    </location>
</feature>
<keyword evidence="1" id="KW-1133">Transmembrane helix</keyword>
<proteinExistence type="predicted"/>
<gene>
    <name evidence="3" type="ORF">UFOVP1134_2</name>
    <name evidence="4" type="ORF">UFOVP1251_29</name>
    <name evidence="6" type="ORF">UFOVP1585_29</name>
    <name evidence="5" type="ORF">UFOVP1637_7</name>
    <name evidence="2" type="ORF">UFOVP971_29</name>
</gene>
<dbReference type="EMBL" id="LR797489">
    <property type="protein sequence ID" value="CAB4220235.1"/>
    <property type="molecule type" value="Genomic_DNA"/>
</dbReference>
<evidence type="ECO:0000313" key="2">
    <source>
        <dbReference type="EMBL" id="CAB4174075.1"/>
    </source>
</evidence>
<evidence type="ECO:0000313" key="4">
    <source>
        <dbReference type="EMBL" id="CAB4194316.1"/>
    </source>
</evidence>
<keyword evidence="1" id="KW-0472">Membrane</keyword>
<sequence length="56" mass="5946">MIKTFIQAAVMAMGLGLVLITLSGDTQRTGIYLSVASVVLFIATELIRDDDSKNGS</sequence>
<evidence type="ECO:0000256" key="1">
    <source>
        <dbReference type="SAM" id="Phobius"/>
    </source>
</evidence>